<feature type="transmembrane region" description="Helical" evidence="6">
    <location>
        <begin position="248"/>
        <end position="267"/>
    </location>
</feature>
<feature type="transmembrane region" description="Helical" evidence="6">
    <location>
        <begin position="140"/>
        <end position="162"/>
    </location>
</feature>
<protein>
    <submittedName>
        <fullName evidence="8">Unannotated protein</fullName>
    </submittedName>
</protein>
<evidence type="ECO:0000256" key="1">
    <source>
        <dbReference type="ARBA" id="ARBA00004651"/>
    </source>
</evidence>
<comment type="subcellular location">
    <subcellularLocation>
        <location evidence="1">Cell membrane</location>
        <topology evidence="1">Multi-pass membrane protein</topology>
    </subcellularLocation>
</comment>
<dbReference type="Pfam" id="PF07690">
    <property type="entry name" value="MFS_1"/>
    <property type="match status" value="1"/>
</dbReference>
<feature type="transmembrane region" description="Helical" evidence="6">
    <location>
        <begin position="213"/>
        <end position="236"/>
    </location>
</feature>
<evidence type="ECO:0000256" key="5">
    <source>
        <dbReference type="ARBA" id="ARBA00023136"/>
    </source>
</evidence>
<feature type="domain" description="Major facilitator superfamily (MFS) profile" evidence="7">
    <location>
        <begin position="1"/>
        <end position="390"/>
    </location>
</feature>
<gene>
    <name evidence="8" type="ORF">UFOPK2195_00632</name>
</gene>
<keyword evidence="4 6" id="KW-1133">Transmembrane helix</keyword>
<evidence type="ECO:0000256" key="4">
    <source>
        <dbReference type="ARBA" id="ARBA00022989"/>
    </source>
</evidence>
<feature type="transmembrane region" description="Helical" evidence="6">
    <location>
        <begin position="21"/>
        <end position="43"/>
    </location>
</feature>
<evidence type="ECO:0000256" key="6">
    <source>
        <dbReference type="SAM" id="Phobius"/>
    </source>
</evidence>
<dbReference type="InterPro" id="IPR011701">
    <property type="entry name" value="MFS"/>
</dbReference>
<feature type="transmembrane region" description="Helical" evidence="6">
    <location>
        <begin position="49"/>
        <end position="70"/>
    </location>
</feature>
<organism evidence="8">
    <name type="scientific">freshwater metagenome</name>
    <dbReference type="NCBI Taxonomy" id="449393"/>
    <lineage>
        <taxon>unclassified sequences</taxon>
        <taxon>metagenomes</taxon>
        <taxon>ecological metagenomes</taxon>
    </lineage>
</organism>
<dbReference type="PROSITE" id="PS50850">
    <property type="entry name" value="MFS"/>
    <property type="match status" value="1"/>
</dbReference>
<dbReference type="InterPro" id="IPR036259">
    <property type="entry name" value="MFS_trans_sf"/>
</dbReference>
<feature type="transmembrane region" description="Helical" evidence="6">
    <location>
        <begin position="168"/>
        <end position="187"/>
    </location>
</feature>
<dbReference type="GO" id="GO:0022857">
    <property type="term" value="F:transmembrane transporter activity"/>
    <property type="evidence" value="ECO:0007669"/>
    <property type="project" value="InterPro"/>
</dbReference>
<accession>A0A6J6KWM6</accession>
<dbReference type="GO" id="GO:0005886">
    <property type="term" value="C:plasma membrane"/>
    <property type="evidence" value="ECO:0007669"/>
    <property type="project" value="UniProtKB-SubCell"/>
</dbReference>
<reference evidence="8" key="1">
    <citation type="submission" date="2020-05" db="EMBL/GenBank/DDBJ databases">
        <authorList>
            <person name="Chiriac C."/>
            <person name="Salcher M."/>
            <person name="Ghai R."/>
            <person name="Kavagutti S V."/>
        </authorList>
    </citation>
    <scope>NUCLEOTIDE SEQUENCE</scope>
</reference>
<feature type="transmembrane region" description="Helical" evidence="6">
    <location>
        <begin position="337"/>
        <end position="356"/>
    </location>
</feature>
<evidence type="ECO:0000256" key="2">
    <source>
        <dbReference type="ARBA" id="ARBA00022475"/>
    </source>
</evidence>
<dbReference type="AlphaFoldDB" id="A0A6J6KWM6"/>
<feature type="transmembrane region" description="Helical" evidence="6">
    <location>
        <begin position="106"/>
        <end position="128"/>
    </location>
</feature>
<dbReference type="SUPFAM" id="SSF103473">
    <property type="entry name" value="MFS general substrate transporter"/>
    <property type="match status" value="1"/>
</dbReference>
<sequence length="397" mass="41621">MFGRSLDDSFAPEIKRNVSAVVIARLVANACYRFAPPFLAIIAKSFDVSLSQIGVAIFVSELTGFASPFLGRVVDRLSHRNAMVLGLLGTGIGCTIAAAAPNVVVFAIGVTFLGLTKQCFDLGLGAWIADFVPYNQRGKVVGITEMGWALGLLVGVSLMGIVTSLTNWRIGYAFGVSAVLACVVVLISRINNEPRKNHVPNAGEHTRIQGRNWLVLVTMFCIMCSVQNLFVTFGAWLEDDFGFGAARLAVVGFSFGVVELVASTTSAQYTDKFGKERSILGGALLTVPAGIAMAIGSSNLVVGVVAAAVFFLGFEFAVVSLLPIASQLVPNSPGTGLGWVLGAGTLGRALMAVIATRGYEQYGMPAPALIGAGFGMLGAIAIYIYRSLGGAPTVQPR</sequence>
<feature type="transmembrane region" description="Helical" evidence="6">
    <location>
        <begin position="302"/>
        <end position="325"/>
    </location>
</feature>
<feature type="transmembrane region" description="Helical" evidence="6">
    <location>
        <begin position="82"/>
        <end position="100"/>
    </location>
</feature>
<proteinExistence type="predicted"/>
<dbReference type="PANTHER" id="PTHR43124">
    <property type="entry name" value="PURINE EFFLUX PUMP PBUE"/>
    <property type="match status" value="1"/>
</dbReference>
<keyword evidence="3 6" id="KW-0812">Transmembrane</keyword>
<keyword evidence="5 6" id="KW-0472">Membrane</keyword>
<evidence type="ECO:0000256" key="3">
    <source>
        <dbReference type="ARBA" id="ARBA00022692"/>
    </source>
</evidence>
<evidence type="ECO:0000259" key="7">
    <source>
        <dbReference type="PROSITE" id="PS50850"/>
    </source>
</evidence>
<dbReference type="PANTHER" id="PTHR43124:SF3">
    <property type="entry name" value="CHLORAMPHENICOL EFFLUX PUMP RV0191"/>
    <property type="match status" value="1"/>
</dbReference>
<evidence type="ECO:0000313" key="8">
    <source>
        <dbReference type="EMBL" id="CAB4653882.1"/>
    </source>
</evidence>
<dbReference type="InterPro" id="IPR050189">
    <property type="entry name" value="MFS_Efflux_Transporters"/>
</dbReference>
<feature type="transmembrane region" description="Helical" evidence="6">
    <location>
        <begin position="279"/>
        <end position="296"/>
    </location>
</feature>
<dbReference type="InterPro" id="IPR020846">
    <property type="entry name" value="MFS_dom"/>
</dbReference>
<feature type="transmembrane region" description="Helical" evidence="6">
    <location>
        <begin position="362"/>
        <end position="385"/>
    </location>
</feature>
<dbReference type="Gene3D" id="1.20.1250.20">
    <property type="entry name" value="MFS general substrate transporter like domains"/>
    <property type="match status" value="1"/>
</dbReference>
<dbReference type="EMBL" id="CAEZWH010000105">
    <property type="protein sequence ID" value="CAB4653882.1"/>
    <property type="molecule type" value="Genomic_DNA"/>
</dbReference>
<name>A0A6J6KWM6_9ZZZZ</name>
<keyword evidence="2" id="KW-1003">Cell membrane</keyword>